<evidence type="ECO:0000256" key="1">
    <source>
        <dbReference type="SAM" id="MobiDB-lite"/>
    </source>
</evidence>
<organism evidence="2">
    <name type="scientific">Anguilla anguilla</name>
    <name type="common">European freshwater eel</name>
    <name type="synonym">Muraena anguilla</name>
    <dbReference type="NCBI Taxonomy" id="7936"/>
    <lineage>
        <taxon>Eukaryota</taxon>
        <taxon>Metazoa</taxon>
        <taxon>Chordata</taxon>
        <taxon>Craniata</taxon>
        <taxon>Vertebrata</taxon>
        <taxon>Euteleostomi</taxon>
        <taxon>Actinopterygii</taxon>
        <taxon>Neopterygii</taxon>
        <taxon>Teleostei</taxon>
        <taxon>Anguilliformes</taxon>
        <taxon>Anguillidae</taxon>
        <taxon>Anguilla</taxon>
    </lineage>
</organism>
<dbReference type="EMBL" id="GBXM01075005">
    <property type="protein sequence ID" value="JAH33572.1"/>
    <property type="molecule type" value="Transcribed_RNA"/>
</dbReference>
<proteinExistence type="predicted"/>
<protein>
    <submittedName>
        <fullName evidence="2">Uncharacterized protein</fullName>
    </submittedName>
</protein>
<accession>A0A0E9RXF9</accession>
<dbReference type="AlphaFoldDB" id="A0A0E9RXF9"/>
<feature type="compositionally biased region" description="Polar residues" evidence="1">
    <location>
        <begin position="1"/>
        <end position="19"/>
    </location>
</feature>
<reference evidence="2" key="1">
    <citation type="submission" date="2014-11" db="EMBL/GenBank/DDBJ databases">
        <authorList>
            <person name="Amaro Gonzalez C."/>
        </authorList>
    </citation>
    <scope>NUCLEOTIDE SEQUENCE</scope>
</reference>
<sequence>MSSTYAETLTGASPGSSGKDSPVSLPLSLHNKGSMAKL</sequence>
<evidence type="ECO:0000313" key="2">
    <source>
        <dbReference type="EMBL" id="JAH33572.1"/>
    </source>
</evidence>
<name>A0A0E9RXF9_ANGAN</name>
<feature type="region of interest" description="Disordered" evidence="1">
    <location>
        <begin position="1"/>
        <end position="38"/>
    </location>
</feature>
<reference evidence="2" key="2">
    <citation type="journal article" date="2015" name="Fish Shellfish Immunol.">
        <title>Early steps in the European eel (Anguilla anguilla)-Vibrio vulnificus interaction in the gills: Role of the RtxA13 toxin.</title>
        <authorList>
            <person name="Callol A."/>
            <person name="Pajuelo D."/>
            <person name="Ebbesson L."/>
            <person name="Teles M."/>
            <person name="MacKenzie S."/>
            <person name="Amaro C."/>
        </authorList>
    </citation>
    <scope>NUCLEOTIDE SEQUENCE</scope>
</reference>